<proteinExistence type="inferred from homology"/>
<dbReference type="PANTHER" id="PTHR48109:SF4">
    <property type="entry name" value="DIHYDROOROTATE DEHYDROGENASE (QUINONE), MITOCHONDRIAL"/>
    <property type="match status" value="1"/>
</dbReference>
<dbReference type="InterPro" id="IPR013785">
    <property type="entry name" value="Aldolase_TIM"/>
</dbReference>
<dbReference type="PIRSF" id="PIRSF000164">
    <property type="entry name" value="DHO_oxidase"/>
    <property type="match status" value="1"/>
</dbReference>
<keyword evidence="5 11" id="KW-0285">Flavoprotein</keyword>
<feature type="active site" description="Nucleophile" evidence="11">
    <location>
        <position position="175"/>
    </location>
</feature>
<keyword evidence="8 11" id="KW-0560">Oxidoreductase</keyword>
<comment type="pathway">
    <text evidence="3 11">Pyrimidine metabolism; UMP biosynthesis via de novo pathway; orotate from (S)-dihydroorotate (quinone route): step 1/1.</text>
</comment>
<dbReference type="Proteomes" id="UP001205843">
    <property type="component" value="Unassembled WGS sequence"/>
</dbReference>
<evidence type="ECO:0000256" key="7">
    <source>
        <dbReference type="ARBA" id="ARBA00022975"/>
    </source>
</evidence>
<protein>
    <recommendedName>
        <fullName evidence="11">Dihydroorotate dehydrogenase (quinone)</fullName>
        <ecNumber evidence="11">1.3.5.2</ecNumber>
    </recommendedName>
    <alternativeName>
        <fullName evidence="11">DHOdehase</fullName>
        <shortName evidence="11">DHOD</shortName>
        <shortName evidence="11">DHODase</shortName>
    </alternativeName>
    <alternativeName>
        <fullName evidence="11">Dihydroorotate oxidase</fullName>
    </alternativeName>
</protein>
<dbReference type="InterPro" id="IPR005719">
    <property type="entry name" value="Dihydroorotate_DH_2"/>
</dbReference>
<dbReference type="NCBIfam" id="NF003646">
    <property type="entry name" value="PRK05286.1-4"/>
    <property type="match status" value="1"/>
</dbReference>
<feature type="binding site" evidence="11">
    <location>
        <position position="268"/>
    </location>
    <ligand>
        <name>FMN</name>
        <dbReference type="ChEBI" id="CHEBI:58210"/>
    </ligand>
</feature>
<keyword evidence="6 11" id="KW-0288">FMN</keyword>
<feature type="binding site" evidence="11">
    <location>
        <position position="139"/>
    </location>
    <ligand>
        <name>FMN</name>
        <dbReference type="ChEBI" id="CHEBI:58210"/>
    </ligand>
</feature>
<comment type="function">
    <text evidence="1 11">Catalyzes the conversion of dihydroorotate to orotate with quinone as electron acceptor.</text>
</comment>
<dbReference type="GO" id="GO:0006207">
    <property type="term" value="P:'de novo' pyrimidine nucleobase biosynthetic process"/>
    <property type="evidence" value="ECO:0007669"/>
    <property type="project" value="UniProtKB-UniRule"/>
</dbReference>
<evidence type="ECO:0000256" key="5">
    <source>
        <dbReference type="ARBA" id="ARBA00022630"/>
    </source>
</evidence>
<dbReference type="Gene3D" id="3.20.20.70">
    <property type="entry name" value="Aldolase class I"/>
    <property type="match status" value="1"/>
</dbReference>
<evidence type="ECO:0000256" key="11">
    <source>
        <dbReference type="HAMAP-Rule" id="MF_00225"/>
    </source>
</evidence>
<evidence type="ECO:0000256" key="2">
    <source>
        <dbReference type="ARBA" id="ARBA00004370"/>
    </source>
</evidence>
<sequence>MIYRPLQSMLSRLDPERAHELGLTGLRWSRPLGVARLLAGGVPLLERQLLGLRFPNPVGLAAGLDKNGDCIRGLAALGFGFVEVGTVTPRPQSGNPKPRIFRLAGRRALINRLGFNNKGVDYLVARVAASGYQGILGINIGKNADTPTEQAVDDYLYCMDRVYPYADYITVNLSSPNTKGLRDLQHGGLLDELLASVKAAQLRLSVSWSRYVPLVVKISPDMTDEQTLALARALVAHHIDAVAATNTTLSRYGVNGQRHADQVGGLSGPPLQHRSNEVIRLLADELRGALPIIGIGGVESVEDAVAKLHAGASLIQLYTGLVYRGPGLVGEIVRGLRARERSLGDVPGLADAPY</sequence>
<feature type="binding site" evidence="11">
    <location>
        <begin position="318"/>
        <end position="319"/>
    </location>
    <ligand>
        <name>FMN</name>
        <dbReference type="ChEBI" id="CHEBI:58210"/>
    </ligand>
</feature>
<dbReference type="RefSeq" id="WP_253481323.1">
    <property type="nucleotide sequence ID" value="NZ_JALJXV010000008.1"/>
</dbReference>
<dbReference type="HAMAP" id="MF_00225">
    <property type="entry name" value="DHO_dh_type2"/>
    <property type="match status" value="1"/>
</dbReference>
<keyword evidence="14" id="KW-1185">Reference proteome</keyword>
<feature type="binding site" evidence="11">
    <location>
        <position position="217"/>
    </location>
    <ligand>
        <name>FMN</name>
        <dbReference type="ChEBI" id="CHEBI:58210"/>
    </ligand>
</feature>
<evidence type="ECO:0000256" key="10">
    <source>
        <dbReference type="ARBA" id="ARBA00048639"/>
    </source>
</evidence>
<feature type="domain" description="Dihydroorotate dehydrogenase catalytic" evidence="12">
    <location>
        <begin position="45"/>
        <end position="338"/>
    </location>
</feature>
<keyword evidence="11" id="KW-1003">Cell membrane</keyword>
<gene>
    <name evidence="11" type="primary">pyrD</name>
    <name evidence="13" type="ORF">J2T57_003356</name>
</gene>
<dbReference type="NCBIfam" id="NF003645">
    <property type="entry name" value="PRK05286.1-2"/>
    <property type="match status" value="1"/>
</dbReference>
<reference evidence="13" key="1">
    <citation type="submission" date="2022-03" db="EMBL/GenBank/DDBJ databases">
        <title>Genomic Encyclopedia of Type Strains, Phase III (KMG-III): the genomes of soil and plant-associated and newly described type strains.</title>
        <authorList>
            <person name="Whitman W."/>
        </authorList>
    </citation>
    <scope>NUCLEOTIDE SEQUENCE</scope>
    <source>
        <strain evidence="13">ANL 6-2</strain>
    </source>
</reference>
<evidence type="ECO:0000256" key="6">
    <source>
        <dbReference type="ARBA" id="ARBA00022643"/>
    </source>
</evidence>
<comment type="catalytic activity">
    <reaction evidence="10 11">
        <text>(S)-dihydroorotate + a quinone = orotate + a quinol</text>
        <dbReference type="Rhea" id="RHEA:30187"/>
        <dbReference type="ChEBI" id="CHEBI:24646"/>
        <dbReference type="ChEBI" id="CHEBI:30839"/>
        <dbReference type="ChEBI" id="CHEBI:30864"/>
        <dbReference type="ChEBI" id="CHEBI:132124"/>
        <dbReference type="EC" id="1.3.5.2"/>
    </reaction>
</comment>
<keyword evidence="9 11" id="KW-0472">Membrane</keyword>
<dbReference type="InterPro" id="IPR005720">
    <property type="entry name" value="Dihydroorotate_DH_cat"/>
</dbReference>
<dbReference type="Pfam" id="PF01180">
    <property type="entry name" value="DHO_dh"/>
    <property type="match status" value="1"/>
</dbReference>
<dbReference type="PANTHER" id="PTHR48109">
    <property type="entry name" value="DIHYDROOROTATE DEHYDROGENASE (QUINONE), MITOCHONDRIAL-RELATED"/>
    <property type="match status" value="1"/>
</dbReference>
<comment type="cofactor">
    <cofactor evidence="11">
        <name>FMN</name>
        <dbReference type="ChEBI" id="CHEBI:58210"/>
    </cofactor>
    <text evidence="11">Binds 1 FMN per subunit.</text>
</comment>
<feature type="binding site" evidence="11">
    <location>
        <position position="172"/>
    </location>
    <ligand>
        <name>FMN</name>
        <dbReference type="ChEBI" id="CHEBI:58210"/>
    </ligand>
</feature>
<accession>A0AAE3G9C8</accession>
<feature type="binding site" evidence="11">
    <location>
        <position position="245"/>
    </location>
    <ligand>
        <name>FMN</name>
        <dbReference type="ChEBI" id="CHEBI:58210"/>
    </ligand>
</feature>
<dbReference type="GO" id="GO:0106430">
    <property type="term" value="F:dihydroorotate dehydrogenase (quinone) activity"/>
    <property type="evidence" value="ECO:0007669"/>
    <property type="project" value="UniProtKB-EC"/>
</dbReference>
<dbReference type="NCBIfam" id="NF003644">
    <property type="entry name" value="PRK05286.1-1"/>
    <property type="match status" value="1"/>
</dbReference>
<dbReference type="PROSITE" id="PS00911">
    <property type="entry name" value="DHODEHASE_1"/>
    <property type="match status" value="1"/>
</dbReference>
<dbReference type="CDD" id="cd04738">
    <property type="entry name" value="DHOD_2_like"/>
    <property type="match status" value="1"/>
</dbReference>
<dbReference type="InterPro" id="IPR012135">
    <property type="entry name" value="Dihydroorotate_DH_1_2"/>
</dbReference>
<organism evidence="13 14">
    <name type="scientific">Natronocella acetinitrilica</name>
    <dbReference type="NCBI Taxonomy" id="414046"/>
    <lineage>
        <taxon>Bacteria</taxon>
        <taxon>Pseudomonadati</taxon>
        <taxon>Pseudomonadota</taxon>
        <taxon>Gammaproteobacteria</taxon>
        <taxon>Chromatiales</taxon>
        <taxon>Ectothiorhodospiraceae</taxon>
        <taxon>Natronocella</taxon>
    </lineage>
</organism>
<feature type="binding site" evidence="11">
    <location>
        <begin position="111"/>
        <end position="115"/>
    </location>
    <ligand>
        <name>substrate</name>
    </ligand>
</feature>
<feature type="binding site" evidence="11">
    <location>
        <begin position="246"/>
        <end position="247"/>
    </location>
    <ligand>
        <name>substrate</name>
    </ligand>
</feature>
<comment type="similarity">
    <text evidence="4 11">Belongs to the dihydroorotate dehydrogenase family. Type 2 subfamily.</text>
</comment>
<dbReference type="PROSITE" id="PS00912">
    <property type="entry name" value="DHODEHASE_2"/>
    <property type="match status" value="1"/>
</dbReference>
<dbReference type="NCBIfam" id="TIGR01036">
    <property type="entry name" value="pyrD_sub2"/>
    <property type="match status" value="1"/>
</dbReference>
<dbReference type="SUPFAM" id="SSF51395">
    <property type="entry name" value="FMN-linked oxidoreductases"/>
    <property type="match status" value="1"/>
</dbReference>
<keyword evidence="7 11" id="KW-0665">Pyrimidine biosynthesis</keyword>
<evidence type="ECO:0000256" key="4">
    <source>
        <dbReference type="ARBA" id="ARBA00005359"/>
    </source>
</evidence>
<dbReference type="GO" id="GO:0005886">
    <property type="term" value="C:plasma membrane"/>
    <property type="evidence" value="ECO:0007669"/>
    <property type="project" value="UniProtKB-SubCell"/>
</dbReference>
<evidence type="ECO:0000259" key="12">
    <source>
        <dbReference type="Pfam" id="PF01180"/>
    </source>
</evidence>
<dbReference type="InterPro" id="IPR001295">
    <property type="entry name" value="Dihydroorotate_DH_CS"/>
</dbReference>
<feature type="binding site" evidence="11">
    <location>
        <begin position="62"/>
        <end position="66"/>
    </location>
    <ligand>
        <name>FMN</name>
        <dbReference type="ChEBI" id="CHEBI:58210"/>
    </ligand>
</feature>
<dbReference type="GO" id="GO:0005737">
    <property type="term" value="C:cytoplasm"/>
    <property type="evidence" value="ECO:0007669"/>
    <property type="project" value="InterPro"/>
</dbReference>
<name>A0AAE3G9C8_9GAMM</name>
<comment type="subcellular location">
    <subcellularLocation>
        <location evidence="11">Cell membrane</location>
        <topology evidence="11">Peripheral membrane protein</topology>
    </subcellularLocation>
    <subcellularLocation>
        <location evidence="2">Membrane</location>
    </subcellularLocation>
</comment>
<comment type="caution">
    <text evidence="13">The sequence shown here is derived from an EMBL/GenBank/DDBJ whole genome shotgun (WGS) entry which is preliminary data.</text>
</comment>
<dbReference type="NCBIfam" id="NF003652">
    <property type="entry name" value="PRK05286.2-5"/>
    <property type="match status" value="1"/>
</dbReference>
<evidence type="ECO:0000256" key="9">
    <source>
        <dbReference type="ARBA" id="ARBA00023136"/>
    </source>
</evidence>
<feature type="binding site" evidence="11">
    <location>
        <position position="177"/>
    </location>
    <ligand>
        <name>substrate</name>
    </ligand>
</feature>
<dbReference type="EC" id="1.3.5.2" evidence="11"/>
<dbReference type="GO" id="GO:0044205">
    <property type="term" value="P:'de novo' UMP biosynthetic process"/>
    <property type="evidence" value="ECO:0007669"/>
    <property type="project" value="UniProtKB-UniRule"/>
</dbReference>
<feature type="binding site" evidence="11">
    <location>
        <position position="86"/>
    </location>
    <ligand>
        <name>FMN</name>
        <dbReference type="ChEBI" id="CHEBI:58210"/>
    </ligand>
</feature>
<evidence type="ECO:0000256" key="1">
    <source>
        <dbReference type="ARBA" id="ARBA00003125"/>
    </source>
</evidence>
<evidence type="ECO:0000256" key="8">
    <source>
        <dbReference type="ARBA" id="ARBA00023002"/>
    </source>
</evidence>
<evidence type="ECO:0000256" key="3">
    <source>
        <dbReference type="ARBA" id="ARBA00005161"/>
    </source>
</evidence>
<feature type="binding site" evidence="11">
    <location>
        <position position="297"/>
    </location>
    <ligand>
        <name>FMN</name>
        <dbReference type="ChEBI" id="CHEBI:58210"/>
    </ligand>
</feature>
<evidence type="ECO:0000313" key="13">
    <source>
        <dbReference type="EMBL" id="MCP1676197.1"/>
    </source>
</evidence>
<evidence type="ECO:0000313" key="14">
    <source>
        <dbReference type="Proteomes" id="UP001205843"/>
    </source>
</evidence>
<comment type="subunit">
    <text evidence="11">Monomer.</text>
</comment>
<feature type="binding site" evidence="11">
    <location>
        <position position="172"/>
    </location>
    <ligand>
        <name>substrate</name>
    </ligand>
</feature>
<dbReference type="AlphaFoldDB" id="A0AAE3G9C8"/>
<dbReference type="InterPro" id="IPR050074">
    <property type="entry name" value="DHO_dehydrogenase"/>
</dbReference>
<feature type="binding site" evidence="11">
    <location>
        <position position="66"/>
    </location>
    <ligand>
        <name>substrate</name>
    </ligand>
</feature>
<dbReference type="EMBL" id="JALJXV010000008">
    <property type="protein sequence ID" value="MCP1676197.1"/>
    <property type="molecule type" value="Genomic_DNA"/>
</dbReference>